<keyword evidence="5 6" id="KW-0460">Magnesium</keyword>
<dbReference type="InterPro" id="IPR051619">
    <property type="entry name" value="TypeII_TA_RNase_PINc/VapC"/>
</dbReference>
<dbReference type="InterPro" id="IPR029060">
    <property type="entry name" value="PIN-like_dom_sf"/>
</dbReference>
<dbReference type="Pfam" id="PF01850">
    <property type="entry name" value="PIN"/>
    <property type="match status" value="1"/>
</dbReference>
<feature type="binding site" evidence="6">
    <location>
        <position position="98"/>
    </location>
    <ligand>
        <name>Mg(2+)</name>
        <dbReference type="ChEBI" id="CHEBI:18420"/>
    </ligand>
</feature>
<comment type="cofactor">
    <cofactor evidence="6">
        <name>Mg(2+)</name>
        <dbReference type="ChEBI" id="CHEBI:18420"/>
    </cofactor>
</comment>
<dbReference type="InterPro" id="IPR002716">
    <property type="entry name" value="PIN_dom"/>
</dbReference>
<name>A0ABP3DLD3_9PSEU</name>
<feature type="binding site" evidence="6">
    <location>
        <position position="7"/>
    </location>
    <ligand>
        <name>Mg(2+)</name>
        <dbReference type="ChEBI" id="CHEBI:18420"/>
    </ligand>
</feature>
<keyword evidence="2 6" id="KW-0540">Nuclease</keyword>
<keyword evidence="4 6" id="KW-0378">Hydrolase</keyword>
<comment type="caution">
    <text evidence="8">The sequence shown here is derived from an EMBL/GenBank/DDBJ whole genome shotgun (WGS) entry which is preliminary data.</text>
</comment>
<evidence type="ECO:0000313" key="9">
    <source>
        <dbReference type="Proteomes" id="UP001500416"/>
    </source>
</evidence>
<evidence type="ECO:0000259" key="7">
    <source>
        <dbReference type="Pfam" id="PF01850"/>
    </source>
</evidence>
<evidence type="ECO:0000256" key="4">
    <source>
        <dbReference type="ARBA" id="ARBA00022801"/>
    </source>
</evidence>
<dbReference type="InterPro" id="IPR022907">
    <property type="entry name" value="VapC_family"/>
</dbReference>
<evidence type="ECO:0000256" key="2">
    <source>
        <dbReference type="ARBA" id="ARBA00022722"/>
    </source>
</evidence>
<keyword evidence="9" id="KW-1185">Reference proteome</keyword>
<gene>
    <name evidence="8" type="primary">vapC1</name>
    <name evidence="6" type="synonym">vapC</name>
    <name evidence="8" type="ORF">GCM10010492_38190</name>
</gene>
<dbReference type="CDD" id="cd09873">
    <property type="entry name" value="PIN_Pae0151-like"/>
    <property type="match status" value="1"/>
</dbReference>
<proteinExistence type="inferred from homology"/>
<dbReference type="HAMAP" id="MF_00265">
    <property type="entry name" value="VapC_Nob1"/>
    <property type="match status" value="1"/>
</dbReference>
<evidence type="ECO:0000256" key="3">
    <source>
        <dbReference type="ARBA" id="ARBA00022723"/>
    </source>
</evidence>
<comment type="function">
    <text evidence="6">Toxic component of a toxin-antitoxin (TA) system. An RNase.</text>
</comment>
<dbReference type="EC" id="3.1.-.-" evidence="6"/>
<dbReference type="RefSeq" id="WP_343935186.1">
    <property type="nucleotide sequence ID" value="NZ_BAAABU010000007.1"/>
</dbReference>
<dbReference type="PANTHER" id="PTHR35901">
    <property type="entry name" value="RIBONUCLEASE VAPC3"/>
    <property type="match status" value="1"/>
</dbReference>
<comment type="similarity">
    <text evidence="6">Belongs to the PINc/VapC protein family.</text>
</comment>
<dbReference type="EMBL" id="BAAABU010000007">
    <property type="protein sequence ID" value="GAA0235579.1"/>
    <property type="molecule type" value="Genomic_DNA"/>
</dbReference>
<feature type="domain" description="PIN" evidence="7">
    <location>
        <begin position="4"/>
        <end position="123"/>
    </location>
</feature>
<dbReference type="PANTHER" id="PTHR35901:SF1">
    <property type="entry name" value="EXONUCLEASE VAPC9"/>
    <property type="match status" value="1"/>
</dbReference>
<dbReference type="Proteomes" id="UP001500416">
    <property type="component" value="Unassembled WGS sequence"/>
</dbReference>
<organism evidence="8 9">
    <name type="scientific">Saccharothrix mutabilis subsp. mutabilis</name>
    <dbReference type="NCBI Taxonomy" id="66855"/>
    <lineage>
        <taxon>Bacteria</taxon>
        <taxon>Bacillati</taxon>
        <taxon>Actinomycetota</taxon>
        <taxon>Actinomycetes</taxon>
        <taxon>Pseudonocardiales</taxon>
        <taxon>Pseudonocardiaceae</taxon>
        <taxon>Saccharothrix</taxon>
    </lineage>
</organism>
<sequence>MTEYVVDASAAVDALRGQTAVGVVLRKRITESICHAPHLIDAEVGDVLRRAVRRKEVTEETARAELAVLEGLIDHRYPHAGAVSRHAWELRDTVRFYDALYVALATALEVPLLTTDVKLSKAPGLTCAVELVV</sequence>
<evidence type="ECO:0000256" key="1">
    <source>
        <dbReference type="ARBA" id="ARBA00022649"/>
    </source>
</evidence>
<reference evidence="9" key="1">
    <citation type="journal article" date="2019" name="Int. J. Syst. Evol. Microbiol.">
        <title>The Global Catalogue of Microorganisms (GCM) 10K type strain sequencing project: providing services to taxonomists for standard genome sequencing and annotation.</title>
        <authorList>
            <consortium name="The Broad Institute Genomics Platform"/>
            <consortium name="The Broad Institute Genome Sequencing Center for Infectious Disease"/>
            <person name="Wu L."/>
            <person name="Ma J."/>
        </authorList>
    </citation>
    <scope>NUCLEOTIDE SEQUENCE [LARGE SCALE GENOMIC DNA]</scope>
    <source>
        <strain evidence="9">JCM 3380</strain>
    </source>
</reference>
<keyword evidence="3 6" id="KW-0479">Metal-binding</keyword>
<protein>
    <recommendedName>
        <fullName evidence="6">Ribonuclease VapC</fullName>
        <shortName evidence="6">RNase VapC</shortName>
        <ecNumber evidence="6">3.1.-.-</ecNumber>
    </recommendedName>
    <alternativeName>
        <fullName evidence="6">Toxin VapC</fullName>
    </alternativeName>
</protein>
<dbReference type="SUPFAM" id="SSF88723">
    <property type="entry name" value="PIN domain-like"/>
    <property type="match status" value="1"/>
</dbReference>
<keyword evidence="6" id="KW-0800">Toxin</keyword>
<dbReference type="Gene3D" id="3.40.50.1010">
    <property type="entry name" value="5'-nuclease"/>
    <property type="match status" value="1"/>
</dbReference>
<dbReference type="InterPro" id="IPR044153">
    <property type="entry name" value="PIN_Pae0151-like"/>
</dbReference>
<evidence type="ECO:0000313" key="8">
    <source>
        <dbReference type="EMBL" id="GAA0235579.1"/>
    </source>
</evidence>
<keyword evidence="1 6" id="KW-1277">Toxin-antitoxin system</keyword>
<evidence type="ECO:0000256" key="6">
    <source>
        <dbReference type="HAMAP-Rule" id="MF_00265"/>
    </source>
</evidence>
<accession>A0ABP3DLD3</accession>
<evidence type="ECO:0000256" key="5">
    <source>
        <dbReference type="ARBA" id="ARBA00022842"/>
    </source>
</evidence>